<dbReference type="Pfam" id="PF00293">
    <property type="entry name" value="NUDIX"/>
    <property type="match status" value="1"/>
</dbReference>
<evidence type="ECO:0000256" key="1">
    <source>
        <dbReference type="ARBA" id="ARBA00022801"/>
    </source>
</evidence>
<dbReference type="EMBL" id="JAARRM010000001">
    <property type="protein sequence ID" value="MBC1521157.1"/>
    <property type="molecule type" value="Genomic_DNA"/>
</dbReference>
<dbReference type="AlphaFoldDB" id="A0A841ZNQ3"/>
<dbReference type="RefSeq" id="WP_185372783.1">
    <property type="nucleotide sequence ID" value="NZ_JAARRM010000001.1"/>
</dbReference>
<evidence type="ECO:0000313" key="4">
    <source>
        <dbReference type="Proteomes" id="UP000559885"/>
    </source>
</evidence>
<dbReference type="PROSITE" id="PS00893">
    <property type="entry name" value="NUDIX_BOX"/>
    <property type="match status" value="1"/>
</dbReference>
<dbReference type="Gene3D" id="3.90.79.10">
    <property type="entry name" value="Nucleoside Triphosphate Pyrophosphohydrolase"/>
    <property type="match status" value="1"/>
</dbReference>
<accession>A0A841ZNQ3</accession>
<dbReference type="InterPro" id="IPR000086">
    <property type="entry name" value="NUDIX_hydrolase_dom"/>
</dbReference>
<dbReference type="InterPro" id="IPR020084">
    <property type="entry name" value="NUDIX_hydrolase_CS"/>
</dbReference>
<dbReference type="GO" id="GO:0016787">
    <property type="term" value="F:hydrolase activity"/>
    <property type="evidence" value="ECO:0007669"/>
    <property type="project" value="UniProtKB-KW"/>
</dbReference>
<reference evidence="3 4" key="1">
    <citation type="submission" date="2020-03" db="EMBL/GenBank/DDBJ databases">
        <title>Soil Listeria distribution.</title>
        <authorList>
            <person name="Liao J."/>
            <person name="Wiedmann M."/>
        </authorList>
    </citation>
    <scope>NUCLEOTIDE SEQUENCE [LARGE SCALE GENOMIC DNA]</scope>
    <source>
        <strain evidence="3 4">FSL L7-1507</strain>
    </source>
</reference>
<dbReference type="Proteomes" id="UP000559885">
    <property type="component" value="Unassembled WGS sequence"/>
</dbReference>
<feature type="domain" description="Nudix hydrolase" evidence="2">
    <location>
        <begin position="26"/>
        <end position="107"/>
    </location>
</feature>
<gene>
    <name evidence="3" type="primary">ytkD</name>
    <name evidence="3" type="ORF">HB912_05740</name>
</gene>
<dbReference type="NCBIfam" id="TIGR02705">
    <property type="entry name" value="nudix_YtkD"/>
    <property type="match status" value="1"/>
</dbReference>
<dbReference type="InterPro" id="IPR015797">
    <property type="entry name" value="NUDIX_hydrolase-like_dom_sf"/>
</dbReference>
<dbReference type="SUPFAM" id="SSF55811">
    <property type="entry name" value="Nudix"/>
    <property type="match status" value="1"/>
</dbReference>
<evidence type="ECO:0000313" key="3">
    <source>
        <dbReference type="EMBL" id="MBC1521157.1"/>
    </source>
</evidence>
<keyword evidence="1" id="KW-0378">Hydrolase</keyword>
<protein>
    <submittedName>
        <fullName evidence="3">Nucleoside triphosphatase YtkD</fullName>
    </submittedName>
</protein>
<organism evidence="3 4">
    <name type="scientific">Listeria aquatica</name>
    <dbReference type="NCBI Taxonomy" id="1494960"/>
    <lineage>
        <taxon>Bacteria</taxon>
        <taxon>Bacillati</taxon>
        <taxon>Bacillota</taxon>
        <taxon>Bacilli</taxon>
        <taxon>Bacillales</taxon>
        <taxon>Listeriaceae</taxon>
        <taxon>Listeria</taxon>
    </lineage>
</organism>
<name>A0A841ZNQ3_9LIST</name>
<comment type="caution">
    <text evidence="3">The sequence shown here is derived from an EMBL/GenBank/DDBJ whole genome shotgun (WGS) entry which is preliminary data.</text>
</comment>
<sequence length="161" mass="18688">MFSYQDAYGNDVKIHFAQSKEEQNDVLVIPHYEGKWLFTEHKIRGLEFPGGKGEVGEDNATTAKRELMEETGAIPFEFIFVADYEVASSERPFTKRVFFCEVKQIVPQENYLETEGPKLLKGHLRKIVQREAFSFFMRDEGMQEILKRLDEIVGKKGDFLL</sequence>
<evidence type="ECO:0000259" key="2">
    <source>
        <dbReference type="Pfam" id="PF00293"/>
    </source>
</evidence>
<proteinExistence type="predicted"/>
<dbReference type="InterPro" id="IPR014078">
    <property type="entry name" value="Nudix_YtkD"/>
</dbReference>